<dbReference type="Gene3D" id="3.30.565.10">
    <property type="entry name" value="Histidine kinase-like ATPase, C-terminal domain"/>
    <property type="match status" value="1"/>
</dbReference>
<keyword evidence="4" id="KW-1185">Reference proteome</keyword>
<protein>
    <submittedName>
        <fullName evidence="3">ATP-binding protein</fullName>
    </submittedName>
</protein>
<proteinExistence type="predicted"/>
<keyword evidence="1" id="KW-0418">Kinase</keyword>
<sequence>MPRQKAGRHDTMPWAGGPYSAWRKVFPGRVESVPEARAWVRDLLAGRVGASVLDDVLLLLSELTTNAVAHSDSGRTAGGRVTVYVARTGTMVHVEVADDGSAASAPAVRVPEADDDGGRGLWLVEMVAARWGSHRDGTSGSVWFRIATVEAEADRARLT</sequence>
<dbReference type="CDD" id="cd16936">
    <property type="entry name" value="HATPase_RsbW-like"/>
    <property type="match status" value="1"/>
</dbReference>
<keyword evidence="3" id="KW-0067">ATP-binding</keyword>
<evidence type="ECO:0000313" key="3">
    <source>
        <dbReference type="EMBL" id="MFB9675862.1"/>
    </source>
</evidence>
<dbReference type="PANTHER" id="PTHR35526:SF3">
    <property type="entry name" value="ANTI-SIGMA-F FACTOR RSBW"/>
    <property type="match status" value="1"/>
</dbReference>
<dbReference type="EMBL" id="JBHMBS010000004">
    <property type="protein sequence ID" value="MFB9675862.1"/>
    <property type="molecule type" value="Genomic_DNA"/>
</dbReference>
<dbReference type="RefSeq" id="WP_344745409.1">
    <property type="nucleotide sequence ID" value="NZ_BAAAWW010000064.1"/>
</dbReference>
<dbReference type="InterPro" id="IPR003594">
    <property type="entry name" value="HATPase_dom"/>
</dbReference>
<evidence type="ECO:0000313" key="4">
    <source>
        <dbReference type="Proteomes" id="UP001589610"/>
    </source>
</evidence>
<comment type="caution">
    <text evidence="3">The sequence shown here is derived from an EMBL/GenBank/DDBJ whole genome shotgun (WGS) entry which is preliminary data.</text>
</comment>
<dbReference type="Proteomes" id="UP001589610">
    <property type="component" value="Unassembled WGS sequence"/>
</dbReference>
<keyword evidence="1" id="KW-0723">Serine/threonine-protein kinase</keyword>
<organism evidence="3 4">
    <name type="scientific">Streptosporangium vulgare</name>
    <dbReference type="NCBI Taxonomy" id="46190"/>
    <lineage>
        <taxon>Bacteria</taxon>
        <taxon>Bacillati</taxon>
        <taxon>Actinomycetota</taxon>
        <taxon>Actinomycetes</taxon>
        <taxon>Streptosporangiales</taxon>
        <taxon>Streptosporangiaceae</taxon>
        <taxon>Streptosporangium</taxon>
    </lineage>
</organism>
<dbReference type="InterPro" id="IPR050267">
    <property type="entry name" value="Anti-sigma-factor_SerPK"/>
</dbReference>
<dbReference type="PANTHER" id="PTHR35526">
    <property type="entry name" value="ANTI-SIGMA-F FACTOR RSBW-RELATED"/>
    <property type="match status" value="1"/>
</dbReference>
<gene>
    <name evidence="3" type="ORF">ACFFRH_10220</name>
</gene>
<reference evidence="3 4" key="1">
    <citation type="submission" date="2024-09" db="EMBL/GenBank/DDBJ databases">
        <authorList>
            <person name="Sun Q."/>
            <person name="Mori K."/>
        </authorList>
    </citation>
    <scope>NUCLEOTIDE SEQUENCE [LARGE SCALE GENOMIC DNA]</scope>
    <source>
        <strain evidence="3 4">JCM 3028</strain>
    </source>
</reference>
<dbReference type="GO" id="GO:0005524">
    <property type="term" value="F:ATP binding"/>
    <property type="evidence" value="ECO:0007669"/>
    <property type="project" value="UniProtKB-KW"/>
</dbReference>
<dbReference type="InterPro" id="IPR036890">
    <property type="entry name" value="HATPase_C_sf"/>
</dbReference>
<feature type="domain" description="Histidine kinase/HSP90-like ATPase" evidence="2">
    <location>
        <begin position="26"/>
        <end position="144"/>
    </location>
</feature>
<keyword evidence="3" id="KW-0547">Nucleotide-binding</keyword>
<evidence type="ECO:0000259" key="2">
    <source>
        <dbReference type="Pfam" id="PF13581"/>
    </source>
</evidence>
<dbReference type="SUPFAM" id="SSF55874">
    <property type="entry name" value="ATPase domain of HSP90 chaperone/DNA topoisomerase II/histidine kinase"/>
    <property type="match status" value="1"/>
</dbReference>
<keyword evidence="1" id="KW-0808">Transferase</keyword>
<dbReference type="Pfam" id="PF13581">
    <property type="entry name" value="HATPase_c_2"/>
    <property type="match status" value="1"/>
</dbReference>
<name>A0ABV5T9U8_9ACTN</name>
<accession>A0ABV5T9U8</accession>
<evidence type="ECO:0000256" key="1">
    <source>
        <dbReference type="ARBA" id="ARBA00022527"/>
    </source>
</evidence>